<comment type="similarity">
    <text evidence="1">Belongs to the TMEM53 family.</text>
</comment>
<keyword evidence="3 7" id="KW-1133">Transmembrane helix</keyword>
<protein>
    <recommendedName>
        <fullName evidence="10">Transmembrane protein 53</fullName>
    </recommendedName>
</protein>
<proteinExistence type="inferred from homology"/>
<accession>A0A9D3Y6P1</accession>
<keyword evidence="9" id="KW-1185">Reference proteome</keyword>
<evidence type="ECO:0000256" key="7">
    <source>
        <dbReference type="SAM" id="Phobius"/>
    </source>
</evidence>
<evidence type="ECO:0000313" key="8">
    <source>
        <dbReference type="EMBL" id="KAH3693231.1"/>
    </source>
</evidence>
<sequence>MMEDDDLEYDITFPSPVHADVASAEEIGFNNRREPVVILLGWLGCREKHLSKYGQIYDQRGCITIRYTSPRDVAFFNMEKLDDIACKILDLLKDYSIEENPVIFHIFSNNGSYVYSHIVKVLTNGDERYRFIKVCGVVIDSAPGKPRLMNAAKAYSMSLHVNPFLKYIAFFGVISYLWFTGIISRLRSMFYPEVKQKSNFFLFDNMAGDSTRWPMLFLYSKSDSVIMYYDIEDMMSQRRALGVHVSSVCWDDTSHVAHLLVHKDEYERACEDFLEYCLGGECELILDEEEEFETEEDYLLAKKE</sequence>
<comment type="caution">
    <text evidence="8">The sequence shown here is derived from an EMBL/GenBank/DDBJ whole genome shotgun (WGS) entry which is preliminary data.</text>
</comment>
<evidence type="ECO:0000313" key="9">
    <source>
        <dbReference type="Proteomes" id="UP000828390"/>
    </source>
</evidence>
<dbReference type="InterPro" id="IPR029058">
    <property type="entry name" value="AB_hydrolase_fold"/>
</dbReference>
<dbReference type="PANTHER" id="PTHR12265:SF30">
    <property type="entry name" value="TRANSMEMBRANE PROTEIN 53"/>
    <property type="match status" value="1"/>
</dbReference>
<dbReference type="EMBL" id="JAIWYP010000017">
    <property type="protein sequence ID" value="KAH3693231.1"/>
    <property type="molecule type" value="Genomic_DNA"/>
</dbReference>
<name>A0A9D3Y6P1_DREPO</name>
<keyword evidence="5" id="KW-0539">Nucleus</keyword>
<dbReference type="SUPFAM" id="SSF53474">
    <property type="entry name" value="alpha/beta-Hydrolases"/>
    <property type="match status" value="1"/>
</dbReference>
<evidence type="ECO:0000256" key="4">
    <source>
        <dbReference type="ARBA" id="ARBA00023136"/>
    </source>
</evidence>
<dbReference type="InterPro" id="IPR008547">
    <property type="entry name" value="DUF829_TMEM53"/>
</dbReference>
<evidence type="ECO:0000256" key="6">
    <source>
        <dbReference type="ARBA" id="ARBA00034303"/>
    </source>
</evidence>
<comment type="subcellular location">
    <subcellularLocation>
        <location evidence="6">Nucleus outer membrane</location>
        <topology evidence="6">Single-pass membrane protein</topology>
    </subcellularLocation>
</comment>
<organism evidence="8 9">
    <name type="scientific">Dreissena polymorpha</name>
    <name type="common">Zebra mussel</name>
    <name type="synonym">Mytilus polymorpha</name>
    <dbReference type="NCBI Taxonomy" id="45954"/>
    <lineage>
        <taxon>Eukaryota</taxon>
        <taxon>Metazoa</taxon>
        <taxon>Spiralia</taxon>
        <taxon>Lophotrochozoa</taxon>
        <taxon>Mollusca</taxon>
        <taxon>Bivalvia</taxon>
        <taxon>Autobranchia</taxon>
        <taxon>Heteroconchia</taxon>
        <taxon>Euheterodonta</taxon>
        <taxon>Imparidentia</taxon>
        <taxon>Neoheterodontei</taxon>
        <taxon>Myida</taxon>
        <taxon>Dreissenoidea</taxon>
        <taxon>Dreissenidae</taxon>
        <taxon>Dreissena</taxon>
    </lineage>
</organism>
<dbReference type="Pfam" id="PF05705">
    <property type="entry name" value="DUF829"/>
    <property type="match status" value="1"/>
</dbReference>
<feature type="transmembrane region" description="Helical" evidence="7">
    <location>
        <begin position="164"/>
        <end position="183"/>
    </location>
</feature>
<dbReference type="AlphaFoldDB" id="A0A9D3Y6P1"/>
<evidence type="ECO:0000256" key="2">
    <source>
        <dbReference type="ARBA" id="ARBA00022692"/>
    </source>
</evidence>
<evidence type="ECO:0000256" key="3">
    <source>
        <dbReference type="ARBA" id="ARBA00022989"/>
    </source>
</evidence>
<keyword evidence="2 7" id="KW-0812">Transmembrane</keyword>
<keyword evidence="4 7" id="KW-0472">Membrane</keyword>
<dbReference type="PANTHER" id="PTHR12265">
    <property type="entry name" value="TRANSMEMBRANE PROTEIN 53"/>
    <property type="match status" value="1"/>
</dbReference>
<evidence type="ECO:0000256" key="1">
    <source>
        <dbReference type="ARBA" id="ARBA00007387"/>
    </source>
</evidence>
<evidence type="ECO:0000256" key="5">
    <source>
        <dbReference type="ARBA" id="ARBA00023242"/>
    </source>
</evidence>
<evidence type="ECO:0008006" key="10">
    <source>
        <dbReference type="Google" id="ProtNLM"/>
    </source>
</evidence>
<dbReference type="GO" id="GO:0005640">
    <property type="term" value="C:nuclear outer membrane"/>
    <property type="evidence" value="ECO:0007669"/>
    <property type="project" value="UniProtKB-SubCell"/>
</dbReference>
<dbReference type="Proteomes" id="UP000828390">
    <property type="component" value="Unassembled WGS sequence"/>
</dbReference>
<dbReference type="OrthoDB" id="77878at2759"/>
<reference evidence="8" key="1">
    <citation type="journal article" date="2019" name="bioRxiv">
        <title>The Genome of the Zebra Mussel, Dreissena polymorpha: A Resource for Invasive Species Research.</title>
        <authorList>
            <person name="McCartney M.A."/>
            <person name="Auch B."/>
            <person name="Kono T."/>
            <person name="Mallez S."/>
            <person name="Zhang Y."/>
            <person name="Obille A."/>
            <person name="Becker A."/>
            <person name="Abrahante J.E."/>
            <person name="Garbe J."/>
            <person name="Badalamenti J.P."/>
            <person name="Herman A."/>
            <person name="Mangelson H."/>
            <person name="Liachko I."/>
            <person name="Sullivan S."/>
            <person name="Sone E.D."/>
            <person name="Koren S."/>
            <person name="Silverstein K.A.T."/>
            <person name="Beckman K.B."/>
            <person name="Gohl D.M."/>
        </authorList>
    </citation>
    <scope>NUCLEOTIDE SEQUENCE</scope>
    <source>
        <strain evidence="8">Duluth1</strain>
        <tissue evidence="8">Whole animal</tissue>
    </source>
</reference>
<reference evidence="8" key="2">
    <citation type="submission" date="2020-11" db="EMBL/GenBank/DDBJ databases">
        <authorList>
            <person name="McCartney M.A."/>
            <person name="Auch B."/>
            <person name="Kono T."/>
            <person name="Mallez S."/>
            <person name="Becker A."/>
            <person name="Gohl D.M."/>
            <person name="Silverstein K.A.T."/>
            <person name="Koren S."/>
            <person name="Bechman K.B."/>
            <person name="Herman A."/>
            <person name="Abrahante J.E."/>
            <person name="Garbe J."/>
        </authorList>
    </citation>
    <scope>NUCLEOTIDE SEQUENCE</scope>
    <source>
        <strain evidence="8">Duluth1</strain>
        <tissue evidence="8">Whole animal</tissue>
    </source>
</reference>
<gene>
    <name evidence="8" type="ORF">DPMN_192634</name>
</gene>